<proteinExistence type="predicted"/>
<sequence length="42" mass="4442">MILAALGRDAEAAAVLDEALRVNPHFSFVDAPHARAALDGLR</sequence>
<gene>
    <name evidence="1" type="ORF">ACFQ3T_05980</name>
</gene>
<organism evidence="1 2">
    <name type="scientific">Saccharothrix hoggarensis</name>
    <dbReference type="NCBI Taxonomy" id="913853"/>
    <lineage>
        <taxon>Bacteria</taxon>
        <taxon>Bacillati</taxon>
        <taxon>Actinomycetota</taxon>
        <taxon>Actinomycetes</taxon>
        <taxon>Pseudonocardiales</taxon>
        <taxon>Pseudonocardiaceae</taxon>
        <taxon>Saccharothrix</taxon>
    </lineage>
</organism>
<comment type="caution">
    <text evidence="1">The sequence shown here is derived from an EMBL/GenBank/DDBJ whole genome shotgun (WGS) entry which is preliminary data.</text>
</comment>
<reference evidence="2" key="1">
    <citation type="journal article" date="2019" name="Int. J. Syst. Evol. Microbiol.">
        <title>The Global Catalogue of Microorganisms (GCM) 10K type strain sequencing project: providing services to taxonomists for standard genome sequencing and annotation.</title>
        <authorList>
            <consortium name="The Broad Institute Genomics Platform"/>
            <consortium name="The Broad Institute Genome Sequencing Center for Infectious Disease"/>
            <person name="Wu L."/>
            <person name="Ma J."/>
        </authorList>
    </citation>
    <scope>NUCLEOTIDE SEQUENCE [LARGE SCALE GENOMIC DNA]</scope>
    <source>
        <strain evidence="2">CCUG 60214</strain>
    </source>
</reference>
<accession>A0ABW3QPH5</accession>
<evidence type="ECO:0008006" key="3">
    <source>
        <dbReference type="Google" id="ProtNLM"/>
    </source>
</evidence>
<keyword evidence="2" id="KW-1185">Reference proteome</keyword>
<dbReference type="Proteomes" id="UP001597168">
    <property type="component" value="Unassembled WGS sequence"/>
</dbReference>
<evidence type="ECO:0000313" key="1">
    <source>
        <dbReference type="EMBL" id="MFD1146663.1"/>
    </source>
</evidence>
<dbReference type="RefSeq" id="WP_380720801.1">
    <property type="nucleotide sequence ID" value="NZ_JBHTLK010000017.1"/>
</dbReference>
<evidence type="ECO:0000313" key="2">
    <source>
        <dbReference type="Proteomes" id="UP001597168"/>
    </source>
</evidence>
<name>A0ABW3QPH5_9PSEU</name>
<dbReference type="EMBL" id="JBHTLK010000017">
    <property type="protein sequence ID" value="MFD1146663.1"/>
    <property type="molecule type" value="Genomic_DNA"/>
</dbReference>
<protein>
    <recommendedName>
        <fullName evidence="3">Tetratricopeptide repeat protein</fullName>
    </recommendedName>
</protein>